<dbReference type="Gene3D" id="3.40.50.1820">
    <property type="entry name" value="alpha/beta hydrolase"/>
    <property type="match status" value="1"/>
</dbReference>
<accession>A0A8J3QWX6</accession>
<keyword evidence="1" id="KW-0732">Signal</keyword>
<gene>
    <name evidence="3" type="ORF">Raf01_44080</name>
</gene>
<dbReference type="AlphaFoldDB" id="A0A8J3QWX6"/>
<sequence length="377" mass="39699">MNRHFVRSLNVLLATVATAVTVAALPVVGPAMAEGTDPSWATCAQYTVPVTLTASDPTVYHVVGRLCTRDDQLRGAKTVQLLVSGLTYDHNYWNPSYQPNTYSYVYAQTSTGYSTFNIDRLGVGLSDHPPAAGLTVQNEAWQIEQVIQALRAGTVGGIKFRTVVGVGHSLGAGILQYEAGTASGAGNVPDYLVLADFLTGLNTAGVNQVNSTLYPAAQDPKFASAGLPSGYETTLPNTRGSDFYYSAGADPAMISLDESTKQTGSAAEFTAFSAARTSAVTHGIHVPTLIAVGQYDMLDCNAAAGLSCADAAAITSRESANFSPTACLKTYVQPNSGHDIDLHVGAASFFNRVSTWLDNYTINYVNQRDANGCAPVS</sequence>
<organism evidence="3 4">
    <name type="scientific">Rugosimonospora africana</name>
    <dbReference type="NCBI Taxonomy" id="556532"/>
    <lineage>
        <taxon>Bacteria</taxon>
        <taxon>Bacillati</taxon>
        <taxon>Actinomycetota</taxon>
        <taxon>Actinomycetes</taxon>
        <taxon>Micromonosporales</taxon>
        <taxon>Micromonosporaceae</taxon>
        <taxon>Rugosimonospora</taxon>
    </lineage>
</organism>
<dbReference type="InterPro" id="IPR000073">
    <property type="entry name" value="AB_hydrolase_1"/>
</dbReference>
<name>A0A8J3QWX6_9ACTN</name>
<dbReference type="Pfam" id="PF12697">
    <property type="entry name" value="Abhydrolase_6"/>
    <property type="match status" value="1"/>
</dbReference>
<dbReference type="Proteomes" id="UP000642748">
    <property type="component" value="Unassembled WGS sequence"/>
</dbReference>
<dbReference type="SUPFAM" id="SSF53474">
    <property type="entry name" value="alpha/beta-Hydrolases"/>
    <property type="match status" value="1"/>
</dbReference>
<proteinExistence type="predicted"/>
<evidence type="ECO:0000313" key="3">
    <source>
        <dbReference type="EMBL" id="GIH16236.1"/>
    </source>
</evidence>
<dbReference type="RefSeq" id="WP_203919828.1">
    <property type="nucleotide sequence ID" value="NZ_BONZ01000040.1"/>
</dbReference>
<feature type="domain" description="AB hydrolase-1" evidence="2">
    <location>
        <begin position="81"/>
        <end position="302"/>
    </location>
</feature>
<evidence type="ECO:0000256" key="1">
    <source>
        <dbReference type="SAM" id="SignalP"/>
    </source>
</evidence>
<reference evidence="3" key="1">
    <citation type="submission" date="2021-01" db="EMBL/GenBank/DDBJ databases">
        <title>Whole genome shotgun sequence of Rugosimonospora africana NBRC 104875.</title>
        <authorList>
            <person name="Komaki H."/>
            <person name="Tamura T."/>
        </authorList>
    </citation>
    <scope>NUCLEOTIDE SEQUENCE</scope>
    <source>
        <strain evidence="3">NBRC 104875</strain>
    </source>
</reference>
<dbReference type="InterPro" id="IPR029058">
    <property type="entry name" value="AB_hydrolase_fold"/>
</dbReference>
<dbReference type="GO" id="GO:0003824">
    <property type="term" value="F:catalytic activity"/>
    <property type="evidence" value="ECO:0007669"/>
    <property type="project" value="UniProtKB-ARBA"/>
</dbReference>
<dbReference type="EMBL" id="BONZ01000040">
    <property type="protein sequence ID" value="GIH16236.1"/>
    <property type="molecule type" value="Genomic_DNA"/>
</dbReference>
<evidence type="ECO:0000313" key="4">
    <source>
        <dbReference type="Proteomes" id="UP000642748"/>
    </source>
</evidence>
<comment type="caution">
    <text evidence="3">The sequence shown here is derived from an EMBL/GenBank/DDBJ whole genome shotgun (WGS) entry which is preliminary data.</text>
</comment>
<protein>
    <recommendedName>
        <fullName evidence="2">AB hydrolase-1 domain-containing protein</fullName>
    </recommendedName>
</protein>
<evidence type="ECO:0000259" key="2">
    <source>
        <dbReference type="Pfam" id="PF12697"/>
    </source>
</evidence>
<feature type="signal peptide" evidence="1">
    <location>
        <begin position="1"/>
        <end position="33"/>
    </location>
</feature>
<feature type="chain" id="PRO_5035264031" description="AB hydrolase-1 domain-containing protein" evidence="1">
    <location>
        <begin position="34"/>
        <end position="377"/>
    </location>
</feature>
<keyword evidence="4" id="KW-1185">Reference proteome</keyword>